<dbReference type="InterPro" id="IPR044217">
    <property type="entry name" value="CLPT1/2"/>
</dbReference>
<dbReference type="PROSITE" id="PS51903">
    <property type="entry name" value="CLP_R"/>
    <property type="match status" value="1"/>
</dbReference>
<dbReference type="InterPro" id="IPR036628">
    <property type="entry name" value="Clp_N_dom_sf"/>
</dbReference>
<dbReference type="RefSeq" id="WP_344040858.1">
    <property type="nucleotide sequence ID" value="NZ_BAAAKE010000025.1"/>
</dbReference>
<dbReference type="EMBL" id="JBHSJB010000017">
    <property type="protein sequence ID" value="MFC5055837.1"/>
    <property type="molecule type" value="Genomic_DNA"/>
</dbReference>
<keyword evidence="3" id="KW-0378">Hydrolase</keyword>
<dbReference type="SUPFAM" id="SSF81923">
    <property type="entry name" value="Double Clp-N motif"/>
    <property type="match status" value="1"/>
</dbReference>
<keyword evidence="4" id="KW-1185">Reference proteome</keyword>
<evidence type="ECO:0000313" key="3">
    <source>
        <dbReference type="EMBL" id="MFC5055837.1"/>
    </source>
</evidence>
<dbReference type="PANTHER" id="PTHR47016">
    <property type="entry name" value="ATP-DEPENDENT CLP PROTEASE ATP-BINDING SUBUNIT CLPT1, CHLOROPLASTIC"/>
    <property type="match status" value="1"/>
</dbReference>
<keyword evidence="3" id="KW-0645">Protease</keyword>
<dbReference type="Gene3D" id="1.10.1780.10">
    <property type="entry name" value="Clp, N-terminal domain"/>
    <property type="match status" value="1"/>
</dbReference>
<accession>A0ABV9Y264</accession>
<gene>
    <name evidence="3" type="ORF">ACFPFM_19010</name>
</gene>
<sequence length="265" mass="27938">MERFTEGARQVSALALREARGLKHTSIGTGHQLLGLLGEGGAAAAVLASFDLSLPGCREHVRTIEGRGGLVVAGHLPFTPGAKRALAAAVREAFALGQRRVGTEHLLLGLLTEEDGLALDVLTRCGVDAAEVRDRAFAVLAGIELPPAWRPARLFLSHRPQDLHVAGRIADRLGDIGRPVVGDVAQCDVLLAVIAPGWTPTEAVLGHVETARTRSVPVIPVLVDGAELPHDQLPGAEGVSVRHETFREDVARLADAIRYARPGAG</sequence>
<keyword evidence="1" id="KW-0677">Repeat</keyword>
<dbReference type="InterPro" id="IPR004176">
    <property type="entry name" value="Clp_R_N"/>
</dbReference>
<organism evidence="3 4">
    <name type="scientific">Saccharothrix xinjiangensis</name>
    <dbReference type="NCBI Taxonomy" id="204798"/>
    <lineage>
        <taxon>Bacteria</taxon>
        <taxon>Bacillati</taxon>
        <taxon>Actinomycetota</taxon>
        <taxon>Actinomycetes</taxon>
        <taxon>Pseudonocardiales</taxon>
        <taxon>Pseudonocardiaceae</taxon>
        <taxon>Saccharothrix</taxon>
    </lineage>
</organism>
<reference evidence="4" key="1">
    <citation type="journal article" date="2019" name="Int. J. Syst. Evol. Microbiol.">
        <title>The Global Catalogue of Microorganisms (GCM) 10K type strain sequencing project: providing services to taxonomists for standard genome sequencing and annotation.</title>
        <authorList>
            <consortium name="The Broad Institute Genomics Platform"/>
            <consortium name="The Broad Institute Genome Sequencing Center for Infectious Disease"/>
            <person name="Wu L."/>
            <person name="Ma J."/>
        </authorList>
    </citation>
    <scope>NUCLEOTIDE SEQUENCE [LARGE SCALE GENOMIC DNA]</scope>
    <source>
        <strain evidence="4">KCTC 12848</strain>
    </source>
</reference>
<name>A0ABV9Y264_9PSEU</name>
<evidence type="ECO:0000256" key="1">
    <source>
        <dbReference type="PROSITE-ProRule" id="PRU01251"/>
    </source>
</evidence>
<dbReference type="GO" id="GO:0006508">
    <property type="term" value="P:proteolysis"/>
    <property type="evidence" value="ECO:0007669"/>
    <property type="project" value="UniProtKB-KW"/>
</dbReference>
<protein>
    <submittedName>
        <fullName evidence="3">Clp protease N-terminal domain-containing protein</fullName>
    </submittedName>
</protein>
<evidence type="ECO:0000313" key="4">
    <source>
        <dbReference type="Proteomes" id="UP001595833"/>
    </source>
</evidence>
<dbReference type="GO" id="GO:0008233">
    <property type="term" value="F:peptidase activity"/>
    <property type="evidence" value="ECO:0007669"/>
    <property type="project" value="UniProtKB-KW"/>
</dbReference>
<dbReference type="Pfam" id="PF02861">
    <property type="entry name" value="Clp_N"/>
    <property type="match status" value="1"/>
</dbReference>
<proteinExistence type="predicted"/>
<comment type="caution">
    <text evidence="3">The sequence shown here is derived from an EMBL/GenBank/DDBJ whole genome shotgun (WGS) entry which is preliminary data.</text>
</comment>
<feature type="domain" description="Clp R" evidence="2">
    <location>
        <begin position="1"/>
        <end position="142"/>
    </location>
</feature>
<dbReference type="PANTHER" id="PTHR47016:SF5">
    <property type="entry name" value="CLP DOMAIN SUPERFAMILY PROTEIN"/>
    <property type="match status" value="1"/>
</dbReference>
<evidence type="ECO:0000259" key="2">
    <source>
        <dbReference type="PROSITE" id="PS51903"/>
    </source>
</evidence>
<dbReference type="Proteomes" id="UP001595833">
    <property type="component" value="Unassembled WGS sequence"/>
</dbReference>